<feature type="transmembrane region" description="Helical" evidence="7">
    <location>
        <begin position="188"/>
        <end position="206"/>
    </location>
</feature>
<feature type="transmembrane region" description="Helical" evidence="7">
    <location>
        <begin position="293"/>
        <end position="317"/>
    </location>
</feature>
<keyword evidence="4 7" id="KW-0812">Transmembrane</keyword>
<reference evidence="9 10" key="1">
    <citation type="submission" date="2019-03" db="EMBL/GenBank/DDBJ databases">
        <title>Genomic Encyclopedia of Type Strains, Phase III (KMG-III): the genomes of soil and plant-associated and newly described type strains.</title>
        <authorList>
            <person name="Whitman W."/>
        </authorList>
    </citation>
    <scope>NUCLEOTIDE SEQUENCE [LARGE SCALE GENOMIC DNA]</scope>
    <source>
        <strain evidence="9 10">VKM Ac-2527</strain>
    </source>
</reference>
<dbReference type="SUPFAM" id="SSF161098">
    <property type="entry name" value="MetI-like"/>
    <property type="match status" value="1"/>
</dbReference>
<dbReference type="PROSITE" id="PS50928">
    <property type="entry name" value="ABC_TM1"/>
    <property type="match status" value="1"/>
</dbReference>
<feature type="transmembrane region" description="Helical" evidence="7">
    <location>
        <begin position="245"/>
        <end position="273"/>
    </location>
</feature>
<evidence type="ECO:0000313" key="9">
    <source>
        <dbReference type="EMBL" id="TDO45774.1"/>
    </source>
</evidence>
<dbReference type="InterPro" id="IPR000515">
    <property type="entry name" value="MetI-like"/>
</dbReference>
<evidence type="ECO:0000256" key="6">
    <source>
        <dbReference type="ARBA" id="ARBA00023136"/>
    </source>
</evidence>
<evidence type="ECO:0000256" key="3">
    <source>
        <dbReference type="ARBA" id="ARBA00022475"/>
    </source>
</evidence>
<evidence type="ECO:0000256" key="4">
    <source>
        <dbReference type="ARBA" id="ARBA00022692"/>
    </source>
</evidence>
<feature type="transmembrane region" description="Helical" evidence="7">
    <location>
        <begin position="133"/>
        <end position="150"/>
    </location>
</feature>
<dbReference type="Pfam" id="PF00528">
    <property type="entry name" value="BPD_transp_1"/>
    <property type="match status" value="1"/>
</dbReference>
<evidence type="ECO:0000259" key="8">
    <source>
        <dbReference type="PROSITE" id="PS50928"/>
    </source>
</evidence>
<comment type="caution">
    <text evidence="9">The sequence shown here is derived from an EMBL/GenBank/DDBJ whole genome shotgun (WGS) entry which is preliminary data.</text>
</comment>
<dbReference type="InterPro" id="IPR045621">
    <property type="entry name" value="BPD_transp_1_N"/>
</dbReference>
<protein>
    <submittedName>
        <fullName evidence="9">Peptide/nickel transport system permease protein</fullName>
    </submittedName>
</protein>
<proteinExistence type="inferred from homology"/>
<dbReference type="RefSeq" id="WP_166665554.1">
    <property type="nucleotide sequence ID" value="NZ_SNWQ01000012.1"/>
</dbReference>
<evidence type="ECO:0000256" key="5">
    <source>
        <dbReference type="ARBA" id="ARBA00022989"/>
    </source>
</evidence>
<evidence type="ECO:0000256" key="7">
    <source>
        <dbReference type="RuleBase" id="RU363032"/>
    </source>
</evidence>
<comment type="subcellular location">
    <subcellularLocation>
        <location evidence="1 7">Cell membrane</location>
        <topology evidence="1 7">Multi-pass membrane protein</topology>
    </subcellularLocation>
</comment>
<gene>
    <name evidence="9" type="ORF">EV643_11298</name>
</gene>
<keyword evidence="6 7" id="KW-0472">Membrane</keyword>
<sequence>MLRYILKRLAASVPMMLVASFAVFCLVALSGDPLARLREQPGVSAEAIAARSEALNLDQPLIVRYLGWITNVLQGNLGLSLDGEPVADKLTRAFSVTLRLVIAAAVVAILLAVVVGVLSAVRRYTVWDYSATFAAFVFFSMPVFFLAGVLKDLAIRLNEATGHVIFTTVGERGSGAVTGLLDTISDRAGHMVLPTLTLVLVTFAAWSRYQRASMLEILGADFMRTARAKGVPERSVLLRHGLRNALIPLTTIVAVDFATLVNGSIVIETVYAWNGLGRLFITSLQQGDVQLSTAWLLIAAGAVVVFNLVADIVYALLDPRIRHA</sequence>
<dbReference type="Pfam" id="PF19300">
    <property type="entry name" value="BPD_transp_1_N"/>
    <property type="match status" value="1"/>
</dbReference>
<dbReference type="CDD" id="cd06261">
    <property type="entry name" value="TM_PBP2"/>
    <property type="match status" value="1"/>
</dbReference>
<evidence type="ECO:0000256" key="2">
    <source>
        <dbReference type="ARBA" id="ARBA00022448"/>
    </source>
</evidence>
<evidence type="ECO:0000313" key="10">
    <source>
        <dbReference type="Proteomes" id="UP000295388"/>
    </source>
</evidence>
<evidence type="ECO:0000256" key="1">
    <source>
        <dbReference type="ARBA" id="ARBA00004651"/>
    </source>
</evidence>
<dbReference type="InterPro" id="IPR035906">
    <property type="entry name" value="MetI-like_sf"/>
</dbReference>
<comment type="similarity">
    <text evidence="7">Belongs to the binding-protein-dependent transport system permease family.</text>
</comment>
<feature type="domain" description="ABC transmembrane type-1" evidence="8">
    <location>
        <begin position="94"/>
        <end position="314"/>
    </location>
</feature>
<dbReference type="GO" id="GO:0005886">
    <property type="term" value="C:plasma membrane"/>
    <property type="evidence" value="ECO:0007669"/>
    <property type="project" value="UniProtKB-SubCell"/>
</dbReference>
<dbReference type="Gene3D" id="1.10.3720.10">
    <property type="entry name" value="MetI-like"/>
    <property type="match status" value="1"/>
</dbReference>
<keyword evidence="3" id="KW-1003">Cell membrane</keyword>
<dbReference type="GO" id="GO:0055085">
    <property type="term" value="P:transmembrane transport"/>
    <property type="evidence" value="ECO:0007669"/>
    <property type="project" value="InterPro"/>
</dbReference>
<organism evidence="9 10">
    <name type="scientific">Kribbella caucasensis</name>
    <dbReference type="NCBI Taxonomy" id="2512215"/>
    <lineage>
        <taxon>Bacteria</taxon>
        <taxon>Bacillati</taxon>
        <taxon>Actinomycetota</taxon>
        <taxon>Actinomycetes</taxon>
        <taxon>Propionibacteriales</taxon>
        <taxon>Kribbellaceae</taxon>
        <taxon>Kribbella</taxon>
    </lineage>
</organism>
<accession>A0A4R6K895</accession>
<keyword evidence="10" id="KW-1185">Reference proteome</keyword>
<dbReference type="PANTHER" id="PTHR43163">
    <property type="entry name" value="DIPEPTIDE TRANSPORT SYSTEM PERMEASE PROTEIN DPPB-RELATED"/>
    <property type="match status" value="1"/>
</dbReference>
<dbReference type="Proteomes" id="UP000295388">
    <property type="component" value="Unassembled WGS sequence"/>
</dbReference>
<name>A0A4R6K895_9ACTN</name>
<keyword evidence="5 7" id="KW-1133">Transmembrane helix</keyword>
<feature type="transmembrane region" description="Helical" evidence="7">
    <location>
        <begin position="100"/>
        <end position="121"/>
    </location>
</feature>
<dbReference type="PANTHER" id="PTHR43163:SF6">
    <property type="entry name" value="DIPEPTIDE TRANSPORT SYSTEM PERMEASE PROTEIN DPPB-RELATED"/>
    <property type="match status" value="1"/>
</dbReference>
<keyword evidence="2 7" id="KW-0813">Transport</keyword>
<dbReference type="EMBL" id="SNWQ01000012">
    <property type="protein sequence ID" value="TDO45774.1"/>
    <property type="molecule type" value="Genomic_DNA"/>
</dbReference>
<dbReference type="AlphaFoldDB" id="A0A4R6K895"/>